<protein>
    <submittedName>
        <fullName evidence="1">Uncharacterized protein</fullName>
    </submittedName>
</protein>
<proteinExistence type="predicted"/>
<comment type="caution">
    <text evidence="1">The sequence shown here is derived from an EMBL/GenBank/DDBJ whole genome shotgun (WGS) entry which is preliminary data.</text>
</comment>
<evidence type="ECO:0000313" key="2">
    <source>
        <dbReference type="Proteomes" id="UP000295285"/>
    </source>
</evidence>
<organism evidence="1 2">
    <name type="scientific">Bacillus thuringiensis</name>
    <dbReference type="NCBI Taxonomy" id="1428"/>
    <lineage>
        <taxon>Bacteria</taxon>
        <taxon>Bacillati</taxon>
        <taxon>Bacillota</taxon>
        <taxon>Bacilli</taxon>
        <taxon>Bacillales</taxon>
        <taxon>Bacillaceae</taxon>
        <taxon>Bacillus</taxon>
        <taxon>Bacillus cereus group</taxon>
    </lineage>
</organism>
<accession>A0A4R4BCQ6</accession>
<gene>
    <name evidence="1" type="ORF">EC910_11085</name>
</gene>
<dbReference type="AlphaFoldDB" id="A0A4R4BCQ6"/>
<name>A0A4R4BCQ6_BACTU</name>
<dbReference type="Proteomes" id="UP000295285">
    <property type="component" value="Unassembled WGS sequence"/>
</dbReference>
<sequence length="45" mass="5305">MLGMEFKERTIHVYNTEGNVMELLLTKEQVQEAIDFLEGCKKEMK</sequence>
<dbReference type="EMBL" id="SMDG01000010">
    <property type="protein sequence ID" value="TCW53852.1"/>
    <property type="molecule type" value="Genomic_DNA"/>
</dbReference>
<reference evidence="1 2" key="1">
    <citation type="submission" date="2019-03" db="EMBL/GenBank/DDBJ databases">
        <title>Above-ground endophytic microbial communities from plants in different locations in the United States.</title>
        <authorList>
            <person name="Frank C."/>
        </authorList>
    </citation>
    <scope>NUCLEOTIDE SEQUENCE [LARGE SCALE GENOMIC DNA]</scope>
    <source>
        <strain evidence="1 2">LP_2_YM</strain>
    </source>
</reference>
<evidence type="ECO:0000313" key="1">
    <source>
        <dbReference type="EMBL" id="TCW53852.1"/>
    </source>
</evidence>